<dbReference type="Pfam" id="PF20163">
    <property type="entry name" value="DUF6536"/>
    <property type="match status" value="1"/>
</dbReference>
<feature type="region of interest" description="Disordered" evidence="7">
    <location>
        <begin position="560"/>
        <end position="607"/>
    </location>
</feature>
<feature type="transmembrane region" description="Helical" evidence="8">
    <location>
        <begin position="934"/>
        <end position="951"/>
    </location>
</feature>
<reference evidence="11" key="1">
    <citation type="submission" date="2020-04" db="EMBL/GenBank/DDBJ databases">
        <title>Genome Assembly and Annotation of Botryosphaeria dothidea sdau 11-99, a Latent Pathogen of Apple Fruit Ring Rot in China.</title>
        <authorList>
            <person name="Yu C."/>
            <person name="Diao Y."/>
            <person name="Lu Q."/>
            <person name="Zhao J."/>
            <person name="Cui S."/>
            <person name="Peng C."/>
            <person name="He B."/>
            <person name="Liu H."/>
        </authorList>
    </citation>
    <scope>NUCLEOTIDE SEQUENCE [LARGE SCALE GENOMIC DNA]</scope>
    <source>
        <strain evidence="11">Sdau11-99</strain>
    </source>
</reference>
<evidence type="ECO:0000256" key="2">
    <source>
        <dbReference type="ARBA" id="ARBA00022448"/>
    </source>
</evidence>
<name>A0A8H4IL57_9PEZI</name>
<feature type="transmembrane region" description="Helical" evidence="8">
    <location>
        <begin position="327"/>
        <end position="349"/>
    </location>
</feature>
<dbReference type="GO" id="GO:0015171">
    <property type="term" value="F:amino acid transmembrane transporter activity"/>
    <property type="evidence" value="ECO:0007669"/>
    <property type="project" value="TreeGrafter"/>
</dbReference>
<dbReference type="Pfam" id="PF00324">
    <property type="entry name" value="AA_permease"/>
    <property type="match status" value="1"/>
</dbReference>
<keyword evidence="12" id="KW-1185">Reference proteome</keyword>
<dbReference type="InterPro" id="IPR004841">
    <property type="entry name" value="AA-permease/SLC12A_dom"/>
</dbReference>
<dbReference type="InterPro" id="IPR046623">
    <property type="entry name" value="DUF6536"/>
</dbReference>
<keyword evidence="4" id="KW-0029">Amino-acid transport</keyword>
<dbReference type="OrthoDB" id="3900342at2759"/>
<sequence>MADYDDTRKRNDELFVDTEVRSDEQPRDADFKPLKRQLKSRHLQMIAIGGKPSFFLSLHTDTLPGIIGPGLLVGSGNALRLAGPGGILISFSLVGIIVFFVMQSLGELATLIPVTGSFTDYAGRFIDPALSFALGWAYWYLWVLANEYNAISLVVMYWTDVVPQWAWILIFWALFISLSMLGVLAYGEVEYWLSLIKVISISIFFILAICISAGGIGPRKIGFKYWDDPGAFADGINGVARTLVIAGTLYAGTEMVGITAGESSNPRKAVPRAISQVFWRILIFYIGMMFFIGILIPYTDSRLIGKGSKTASSPLTISMTDANIAPAAHLINALIVISVISAGNSALYVSSRTIIHLARNNMAPKFLGKANNGGVPWAALLFSNFWACIAFLSQSSNAGVLYEALITLSGVATFIVWAVIEWVHIRFRQAMVVQGQSIADLPFKALWYPYGTYACLAANVFLIFFQGYTAFLNPFSAQDFVINYILIPVFILLVVVYKFWNKTKFVKLEEMDIYTGRREDLVPETEVEEVKKRSICTARTIHDQRTMEDNDTTAALSLEATTPHPDHCPPARPPTPRPTASATPSSAPPPSSTPPTPPGARNTYDQPLTAHLHTPSTLHLVHDPALAAHDAPYDLCELALYPFPGARCSRRSSGRWRPASTSSPSAPAPPLPLPLPLPLRLAVHLVASGAPEPPALDLAGAQYGWDDGEAPLPWARYAAERVGGVHFRVRGGGLRVVDDAVPLVPLEGIYAYAAARGRSESDEDHSTHSPNVTGNSAAISLLSGSSSSQHDEPKGPVALWFSGTKARFKPVTRKLPEGWRFGVTLGAILSSVTLIINAIVVGVAYSWMERNDYTEGKIPPVFTGHCDKANKYSTGVHLAINILSSMLLGASNYCMQCLSAPTRKNIDKAHQTGKWLDVGVQSMKNLRFIGPKKLFFWVCLAVSSIPLHLVYNSTFFVSTTSNYYDVYIAAPTFSTGSPYLSTFDHSSPVTIQRPGNTLQTLSLSLGSGVDPASVQQRAPSFQRLSPRSCIAAYAQQILAQRRTVVLVTADTTPACTNPAADAVDDPASKTDGVRVCAGKSSLYRAFSVAVAPVAVSGDEDWFPWVCDGIPYSDAGDNCGNHYREVNASDWRVEGWRVAYCLSEELEDQCSVHVAVDLLLVVVAFNAVKVLVLVAVAATVRDEPLITVGDAVASFVGRPDGGTRGMGLVTKRDVEKREGRGRFDLGDGGMPARAYDAAAPRRWRAASKSRWVVLSFLMFLAIAAVLGLLGFAVHTLNYLYGRGDVKSIQEFGLGKLTPYTVILGWAIPSSGDAAVIATVLVVNLPQTLLSFLYLLVNGVFTCMALASEWNRYGFKRRALRVSRPCGKQRTTYFLQVPYRMGVPLLLASMLLHWLISQSVFIAKIQVADKHGEAQTDTNTSPTTAAYSPLGMVLTSVLGACVMASAVVLGATRLKPGIPLASSCSVAIAAACHAPEGTSEKASLMWGVIPPGGTTVGGDGVGHCAFSERKVDPPVVGEIYLQSIKETEGC</sequence>
<dbReference type="Gene3D" id="1.20.1740.10">
    <property type="entry name" value="Amino acid/polyamine transporter I"/>
    <property type="match status" value="1"/>
</dbReference>
<feature type="transmembrane region" description="Helical" evidence="8">
    <location>
        <begin position="1250"/>
        <end position="1272"/>
    </location>
</feature>
<evidence type="ECO:0000256" key="1">
    <source>
        <dbReference type="ARBA" id="ARBA00004141"/>
    </source>
</evidence>
<dbReference type="Proteomes" id="UP000572817">
    <property type="component" value="Unassembled WGS sequence"/>
</dbReference>
<feature type="domain" description="Amino acid permease/ SLC12A" evidence="9">
    <location>
        <begin position="64"/>
        <end position="508"/>
    </location>
</feature>
<evidence type="ECO:0000256" key="7">
    <source>
        <dbReference type="SAM" id="MobiDB-lite"/>
    </source>
</evidence>
<feature type="transmembrane region" description="Helical" evidence="8">
    <location>
        <begin position="165"/>
        <end position="186"/>
    </location>
</feature>
<evidence type="ECO:0000313" key="11">
    <source>
        <dbReference type="EMBL" id="KAF4302033.1"/>
    </source>
</evidence>
<feature type="transmembrane region" description="Helical" evidence="8">
    <location>
        <begin position="1327"/>
        <end position="1346"/>
    </location>
</feature>
<feature type="transmembrane region" description="Helical" evidence="8">
    <location>
        <begin position="277"/>
        <end position="298"/>
    </location>
</feature>
<evidence type="ECO:0000256" key="8">
    <source>
        <dbReference type="SAM" id="Phobius"/>
    </source>
</evidence>
<feature type="transmembrane region" description="Helical" evidence="8">
    <location>
        <begin position="480"/>
        <end position="500"/>
    </location>
</feature>
<feature type="domain" description="DUF6536" evidence="10">
    <location>
        <begin position="819"/>
        <end position="974"/>
    </location>
</feature>
<keyword evidence="2" id="KW-0813">Transport</keyword>
<feature type="transmembrane region" description="Helical" evidence="8">
    <location>
        <begin position="137"/>
        <end position="158"/>
    </location>
</feature>
<feature type="compositionally biased region" description="Pro residues" evidence="7">
    <location>
        <begin position="586"/>
        <end position="598"/>
    </location>
</feature>
<accession>A0A8H4IL57</accession>
<keyword evidence="5 8" id="KW-1133">Transmembrane helix</keyword>
<dbReference type="InterPro" id="IPR004840">
    <property type="entry name" value="Amino_acid_permease_CS"/>
</dbReference>
<dbReference type="GO" id="GO:0016020">
    <property type="term" value="C:membrane"/>
    <property type="evidence" value="ECO:0007669"/>
    <property type="project" value="UniProtKB-SubCell"/>
</dbReference>
<feature type="transmembrane region" description="Helical" evidence="8">
    <location>
        <begin position="823"/>
        <end position="847"/>
    </location>
</feature>
<evidence type="ECO:0000256" key="5">
    <source>
        <dbReference type="ARBA" id="ARBA00022989"/>
    </source>
</evidence>
<feature type="transmembrane region" description="Helical" evidence="8">
    <location>
        <begin position="1428"/>
        <end position="1449"/>
    </location>
</feature>
<evidence type="ECO:0000256" key="3">
    <source>
        <dbReference type="ARBA" id="ARBA00022692"/>
    </source>
</evidence>
<dbReference type="FunFam" id="1.20.1740.10:FF:000001">
    <property type="entry name" value="Amino acid permease"/>
    <property type="match status" value="1"/>
</dbReference>
<feature type="transmembrane region" description="Helical" evidence="8">
    <location>
        <begin position="446"/>
        <end position="468"/>
    </location>
</feature>
<gene>
    <name evidence="11" type="ORF">GTA08_BOTSDO10474</name>
</gene>
<comment type="subcellular location">
    <subcellularLocation>
        <location evidence="1">Membrane</location>
        <topology evidence="1">Multi-pass membrane protein</topology>
    </subcellularLocation>
</comment>
<feature type="transmembrane region" description="Helical" evidence="8">
    <location>
        <begin position="81"/>
        <end position="102"/>
    </location>
</feature>
<keyword evidence="3 8" id="KW-0812">Transmembrane</keyword>
<comment type="caution">
    <text evidence="11">The sequence shown here is derived from an EMBL/GenBank/DDBJ whole genome shotgun (WGS) entry which is preliminary data.</text>
</comment>
<feature type="transmembrane region" description="Helical" evidence="8">
    <location>
        <begin position="370"/>
        <end position="392"/>
    </location>
</feature>
<dbReference type="EMBL" id="WWBZ02000073">
    <property type="protein sequence ID" value="KAF4302033.1"/>
    <property type="molecule type" value="Genomic_DNA"/>
</dbReference>
<feature type="transmembrane region" description="Helical" evidence="8">
    <location>
        <begin position="192"/>
        <end position="216"/>
    </location>
</feature>
<evidence type="ECO:0000256" key="6">
    <source>
        <dbReference type="ARBA" id="ARBA00023136"/>
    </source>
</evidence>
<evidence type="ECO:0000259" key="9">
    <source>
        <dbReference type="Pfam" id="PF00324"/>
    </source>
</evidence>
<feature type="transmembrane region" description="Helical" evidence="8">
    <location>
        <begin position="1157"/>
        <end position="1179"/>
    </location>
</feature>
<proteinExistence type="predicted"/>
<dbReference type="PANTHER" id="PTHR43341">
    <property type="entry name" value="AMINO ACID PERMEASE"/>
    <property type="match status" value="1"/>
</dbReference>
<feature type="transmembrane region" description="Helical" evidence="8">
    <location>
        <begin position="878"/>
        <end position="895"/>
    </location>
</feature>
<keyword evidence="6 8" id="KW-0472">Membrane</keyword>
<evidence type="ECO:0000259" key="10">
    <source>
        <dbReference type="Pfam" id="PF20163"/>
    </source>
</evidence>
<feature type="transmembrane region" description="Helical" evidence="8">
    <location>
        <begin position="404"/>
        <end position="425"/>
    </location>
</feature>
<dbReference type="PROSITE" id="PS00218">
    <property type="entry name" value="AMINO_ACID_PERMEASE_1"/>
    <property type="match status" value="1"/>
</dbReference>
<organism evidence="11 12">
    <name type="scientific">Botryosphaeria dothidea</name>
    <dbReference type="NCBI Taxonomy" id="55169"/>
    <lineage>
        <taxon>Eukaryota</taxon>
        <taxon>Fungi</taxon>
        <taxon>Dikarya</taxon>
        <taxon>Ascomycota</taxon>
        <taxon>Pezizomycotina</taxon>
        <taxon>Dothideomycetes</taxon>
        <taxon>Dothideomycetes incertae sedis</taxon>
        <taxon>Botryosphaeriales</taxon>
        <taxon>Botryosphaeriaceae</taxon>
        <taxon>Botryosphaeria</taxon>
    </lineage>
</organism>
<feature type="transmembrane region" description="Helical" evidence="8">
    <location>
        <begin position="1375"/>
        <end position="1394"/>
    </location>
</feature>
<protein>
    <submittedName>
        <fullName evidence="11">Amino acid/polyamine transporter I</fullName>
    </submittedName>
</protein>
<evidence type="ECO:0000313" key="12">
    <source>
        <dbReference type="Proteomes" id="UP000572817"/>
    </source>
</evidence>
<dbReference type="InterPro" id="IPR050524">
    <property type="entry name" value="APC_YAT"/>
</dbReference>
<evidence type="ECO:0000256" key="4">
    <source>
        <dbReference type="ARBA" id="ARBA00022970"/>
    </source>
</evidence>
<dbReference type="PANTHER" id="PTHR43341:SF26">
    <property type="entry name" value="GENERAL AMINO ACID PERMEASE AGP3"/>
    <property type="match status" value="1"/>
</dbReference>